<keyword evidence="1" id="KW-0677">Repeat</keyword>
<evidence type="ECO:0000256" key="3">
    <source>
        <dbReference type="ARBA" id="ARBA00022840"/>
    </source>
</evidence>
<dbReference type="PANTHER" id="PTHR19211">
    <property type="entry name" value="ATP-BINDING TRANSPORT PROTEIN-RELATED"/>
    <property type="match status" value="1"/>
</dbReference>
<dbReference type="Proteomes" id="UP000285317">
    <property type="component" value="Chromosome"/>
</dbReference>
<proteinExistence type="predicted"/>
<name>A0A3Q9V0K7_9MICO</name>
<evidence type="ECO:0000256" key="4">
    <source>
        <dbReference type="SAM" id="MobiDB-lite"/>
    </source>
</evidence>
<evidence type="ECO:0000313" key="7">
    <source>
        <dbReference type="Proteomes" id="UP000285317"/>
    </source>
</evidence>
<keyword evidence="2" id="KW-0547">Nucleotide-binding</keyword>
<dbReference type="PROSITE" id="PS50893">
    <property type="entry name" value="ABC_TRANSPORTER_2"/>
    <property type="match status" value="1"/>
</dbReference>
<keyword evidence="3" id="KW-0067">ATP-binding</keyword>
<dbReference type="Gene3D" id="3.40.50.300">
    <property type="entry name" value="P-loop containing nucleotide triphosphate hydrolases"/>
    <property type="match status" value="2"/>
</dbReference>
<organism evidence="6 7">
    <name type="scientific">Rathayibacter festucae DSM 15932</name>
    <dbReference type="NCBI Taxonomy" id="1328866"/>
    <lineage>
        <taxon>Bacteria</taxon>
        <taxon>Bacillati</taxon>
        <taxon>Actinomycetota</taxon>
        <taxon>Actinomycetes</taxon>
        <taxon>Micrococcales</taxon>
        <taxon>Microbacteriaceae</taxon>
        <taxon>Rathayibacter</taxon>
    </lineage>
</organism>
<evidence type="ECO:0000256" key="1">
    <source>
        <dbReference type="ARBA" id="ARBA00022737"/>
    </source>
</evidence>
<gene>
    <name evidence="6" type="ORF">C1I64_16705</name>
</gene>
<dbReference type="EMBL" id="CP028137">
    <property type="protein sequence ID" value="AZZ53516.1"/>
    <property type="molecule type" value="Genomic_DNA"/>
</dbReference>
<dbReference type="InterPro" id="IPR003439">
    <property type="entry name" value="ABC_transporter-like_ATP-bd"/>
</dbReference>
<dbReference type="InterPro" id="IPR050611">
    <property type="entry name" value="ABCF"/>
</dbReference>
<feature type="domain" description="ABC transporter" evidence="5">
    <location>
        <begin position="11"/>
        <end position="245"/>
    </location>
</feature>
<dbReference type="PANTHER" id="PTHR19211:SF6">
    <property type="entry name" value="BLL7188 PROTEIN"/>
    <property type="match status" value="1"/>
</dbReference>
<evidence type="ECO:0000313" key="6">
    <source>
        <dbReference type="EMBL" id="AZZ53516.1"/>
    </source>
</evidence>
<dbReference type="SUPFAM" id="SSF52540">
    <property type="entry name" value="P-loop containing nucleoside triphosphate hydrolases"/>
    <property type="match status" value="2"/>
</dbReference>
<reference evidence="6 7" key="1">
    <citation type="submission" date="2018-03" db="EMBL/GenBank/DDBJ databases">
        <title>Bacteriophage NCPPB3778 and a type I-E CRISPR drive the evolution of the US Biological Select Agent, Rathayibacter toxicus.</title>
        <authorList>
            <person name="Davis E.W.II."/>
            <person name="Tabima J.F."/>
            <person name="Weisberg A.J."/>
            <person name="Dantas Lopes L."/>
            <person name="Wiseman M.S."/>
            <person name="Wiseman M.S."/>
            <person name="Pupko T."/>
            <person name="Belcher M.S."/>
            <person name="Sechler A.J."/>
            <person name="Tancos M.A."/>
            <person name="Schroeder B.K."/>
            <person name="Murray T.D."/>
            <person name="Luster D.G."/>
            <person name="Schneider W.L."/>
            <person name="Rogers E."/>
            <person name="Andreote F.D."/>
            <person name="Grunwald N.J."/>
            <person name="Putnam M.L."/>
            <person name="Chang J.H."/>
        </authorList>
    </citation>
    <scope>NUCLEOTIDE SEQUENCE [LARGE SCALE GENOMIC DNA]</scope>
    <source>
        <strain evidence="6 7">DSM 15932</strain>
    </source>
</reference>
<dbReference type="SMART" id="SM00382">
    <property type="entry name" value="AAA"/>
    <property type="match status" value="2"/>
</dbReference>
<evidence type="ECO:0000256" key="2">
    <source>
        <dbReference type="ARBA" id="ARBA00022741"/>
    </source>
</evidence>
<protein>
    <submittedName>
        <fullName evidence="6">ABC transporter</fullName>
    </submittedName>
</protein>
<dbReference type="Pfam" id="PF00005">
    <property type="entry name" value="ABC_tran"/>
    <property type="match status" value="2"/>
</dbReference>
<feature type="region of interest" description="Disordered" evidence="4">
    <location>
        <begin position="266"/>
        <end position="338"/>
    </location>
</feature>
<dbReference type="GO" id="GO:0005524">
    <property type="term" value="F:ATP binding"/>
    <property type="evidence" value="ECO:0007669"/>
    <property type="project" value="UniProtKB-KW"/>
</dbReference>
<dbReference type="KEGG" id="rfs:C1I64_16705"/>
<sequence length="538" mass="57308">MPFSSPTPPSLVLTDCSFAWPDGSIVLDHVTAAFGRGRTALVGANGAGKSTLVRLVSGDLVPTGGTVTATGAVDLLPQRLPRGADDTVADLLGIRGRLDALHAILAGDAGADRFEALADDWDVEARAVAALGTAGLDLDAADLLRPVSMLSGGQAVLAAVTGVALRGRPIAVLDEPTNDLDRRSRQLLLALVDGWRGTLVVVSHDRELLEHVDEIAELRDAELRTSAGTFSDFEERLAVERAAVERDVRVAEQVLRAEKRQRIEAQTTIARRAKAGEKSGRSMPKGAADFRRGRAEGTAGRLRSGHAEAEARAKDRVDEASGRRRDDDAVRLDLPDPGVPATRRLAELTVRGRTTVLQGPERLGLIGANGTGKTLLLERLVGAEPDRPHPVPGTDARALTDRIGYLAQHREDMLDDDRTVLEHVARAAPDLPIPALRDALARLLLRGAIVDRPASTLSGGERFRVALAGVVLARPVPQLLVLDEPTNDLDLATADHLVEVLRAWRGGLLVVSHDDAFLDRLELDGRLVLDAPGTADAP</sequence>
<evidence type="ECO:0000259" key="5">
    <source>
        <dbReference type="PROSITE" id="PS50893"/>
    </source>
</evidence>
<dbReference type="RefSeq" id="WP_127887968.1">
    <property type="nucleotide sequence ID" value="NZ_CP028137.1"/>
</dbReference>
<dbReference type="InterPro" id="IPR003593">
    <property type="entry name" value="AAA+_ATPase"/>
</dbReference>
<dbReference type="AlphaFoldDB" id="A0A3Q9V0K7"/>
<feature type="compositionally biased region" description="Basic and acidic residues" evidence="4">
    <location>
        <begin position="305"/>
        <end position="334"/>
    </location>
</feature>
<accession>A0A3Q9V0K7</accession>
<dbReference type="GO" id="GO:0016887">
    <property type="term" value="F:ATP hydrolysis activity"/>
    <property type="evidence" value="ECO:0007669"/>
    <property type="project" value="InterPro"/>
</dbReference>
<dbReference type="InterPro" id="IPR027417">
    <property type="entry name" value="P-loop_NTPase"/>
</dbReference>